<dbReference type="Pfam" id="PF05729">
    <property type="entry name" value="NACHT"/>
    <property type="match status" value="1"/>
</dbReference>
<dbReference type="Gene3D" id="3.40.50.300">
    <property type="entry name" value="P-loop containing nucleotide triphosphate hydrolases"/>
    <property type="match status" value="1"/>
</dbReference>
<evidence type="ECO:0000256" key="9">
    <source>
        <dbReference type="ARBA" id="ARBA00022741"/>
    </source>
</evidence>
<dbReference type="Gene3D" id="1.10.533.10">
    <property type="entry name" value="Death Domain, Fas"/>
    <property type="match status" value="1"/>
</dbReference>
<dbReference type="SMART" id="SM01288">
    <property type="entry name" value="FISNA"/>
    <property type="match status" value="1"/>
</dbReference>
<keyword evidence="12" id="KW-0391">Immunity</keyword>
<evidence type="ECO:0000256" key="13">
    <source>
        <dbReference type="ARBA" id="ARBA00023136"/>
    </source>
</evidence>
<keyword evidence="14" id="KW-0564">Palmitate</keyword>
<comment type="subcellular location">
    <subcellularLocation>
        <location evidence="1">Basolateral cell membrane</location>
    </subcellularLocation>
    <subcellularLocation>
        <location evidence="2">Cell membrane</location>
        <topology evidence="2">Lipid-anchor</topology>
    </subcellularLocation>
    <subcellularLocation>
        <location evidence="3">Cytoplasm</location>
    </subcellularLocation>
</comment>
<evidence type="ECO:0000256" key="6">
    <source>
        <dbReference type="ARBA" id="ARBA00022588"/>
    </source>
</evidence>
<dbReference type="InterPro" id="IPR001315">
    <property type="entry name" value="CARD"/>
</dbReference>
<keyword evidence="9" id="KW-0547">Nucleotide-binding</keyword>
<dbReference type="GeneTree" id="ENSGT00940000159861"/>
<dbReference type="GO" id="GO:0050728">
    <property type="term" value="P:negative regulation of inflammatory response"/>
    <property type="evidence" value="ECO:0007669"/>
    <property type="project" value="Ensembl"/>
</dbReference>
<evidence type="ECO:0000256" key="8">
    <source>
        <dbReference type="ARBA" id="ARBA00022737"/>
    </source>
</evidence>
<dbReference type="FunFam" id="3.80.10.10:FF:000483">
    <property type="entry name" value="NLR family, CARD domain-containing 3"/>
    <property type="match status" value="1"/>
</dbReference>
<feature type="domain" description="CARD" evidence="17">
    <location>
        <begin position="93"/>
        <end position="185"/>
    </location>
</feature>
<evidence type="ECO:0000256" key="11">
    <source>
        <dbReference type="ARBA" id="ARBA00022843"/>
    </source>
</evidence>
<evidence type="ECO:0000256" key="10">
    <source>
        <dbReference type="ARBA" id="ARBA00022840"/>
    </source>
</evidence>
<dbReference type="FunFam" id="3.80.10.10:FF:001349">
    <property type="entry name" value="NLR family CARD domain containing 3"/>
    <property type="match status" value="1"/>
</dbReference>
<dbReference type="InterPro" id="IPR032675">
    <property type="entry name" value="LRR_dom_sf"/>
</dbReference>
<dbReference type="InterPro" id="IPR007111">
    <property type="entry name" value="NACHT_NTPase"/>
</dbReference>
<dbReference type="GO" id="GO:0042110">
    <property type="term" value="P:T cell activation"/>
    <property type="evidence" value="ECO:0007669"/>
    <property type="project" value="Ensembl"/>
</dbReference>
<dbReference type="GO" id="GO:0016323">
    <property type="term" value="C:basolateral plasma membrane"/>
    <property type="evidence" value="ECO:0007669"/>
    <property type="project" value="UniProtKB-SubCell"/>
</dbReference>
<dbReference type="AlphaFoldDB" id="A0A493U1Q4"/>
<dbReference type="Pfam" id="PF00619">
    <property type="entry name" value="CARD"/>
    <property type="match status" value="1"/>
</dbReference>
<dbReference type="GO" id="GO:0034451">
    <property type="term" value="C:centriolar satellite"/>
    <property type="evidence" value="ECO:0007669"/>
    <property type="project" value="Ensembl"/>
</dbReference>
<dbReference type="PANTHER" id="PTHR24106">
    <property type="entry name" value="NACHT, LRR AND CARD DOMAINS-CONTAINING"/>
    <property type="match status" value="1"/>
</dbReference>
<dbReference type="InterPro" id="IPR011029">
    <property type="entry name" value="DEATH-like_dom_sf"/>
</dbReference>
<dbReference type="Pfam" id="PF17779">
    <property type="entry name" value="WHD_NOD2"/>
    <property type="match status" value="1"/>
</dbReference>
<evidence type="ECO:0000313" key="19">
    <source>
        <dbReference type="Ensembl" id="ENSAPLP00000031979.1"/>
    </source>
</evidence>
<evidence type="ECO:0000313" key="20">
    <source>
        <dbReference type="Proteomes" id="UP000016666"/>
    </source>
</evidence>
<keyword evidence="15" id="KW-0449">Lipoprotein</keyword>
<dbReference type="InterPro" id="IPR027417">
    <property type="entry name" value="P-loop_NTPase"/>
</dbReference>
<dbReference type="PROSITE" id="PS50209">
    <property type="entry name" value="CARD"/>
    <property type="match status" value="1"/>
</dbReference>
<evidence type="ECO:0000256" key="7">
    <source>
        <dbReference type="ARBA" id="ARBA00022614"/>
    </source>
</evidence>
<dbReference type="FunFam" id="3.80.10.10:FF:000236">
    <property type="entry name" value="NLR family CARD domain containing 3"/>
    <property type="match status" value="1"/>
</dbReference>
<reference evidence="19" key="2">
    <citation type="submission" date="2025-08" db="UniProtKB">
        <authorList>
            <consortium name="Ensembl"/>
        </authorList>
    </citation>
    <scope>IDENTIFICATION</scope>
</reference>
<dbReference type="Pfam" id="PF17776">
    <property type="entry name" value="NLRC4_HD2"/>
    <property type="match status" value="1"/>
</dbReference>
<keyword evidence="6" id="KW-0399">Innate immunity</keyword>
<evidence type="ECO:0000256" key="3">
    <source>
        <dbReference type="ARBA" id="ARBA00004496"/>
    </source>
</evidence>
<dbReference type="InterPro" id="IPR041075">
    <property type="entry name" value="NOD1/2_WH"/>
</dbReference>
<dbReference type="Proteomes" id="UP000016666">
    <property type="component" value="Chromosome 15"/>
</dbReference>
<dbReference type="GO" id="GO:0032720">
    <property type="term" value="P:negative regulation of tumor necrosis factor production"/>
    <property type="evidence" value="ECO:0007669"/>
    <property type="project" value="Ensembl"/>
</dbReference>
<feature type="domain" description="NACHT" evidence="18">
    <location>
        <begin position="263"/>
        <end position="395"/>
    </location>
</feature>
<dbReference type="STRING" id="8840.ENSAPLP00000031979"/>
<dbReference type="Ensembl" id="ENSAPLT00000031577.1">
    <property type="protein sequence ID" value="ENSAPLP00000031979.1"/>
    <property type="gene ID" value="ENSAPLG00000007304.2"/>
</dbReference>
<dbReference type="GO" id="GO:0045087">
    <property type="term" value="P:innate immune response"/>
    <property type="evidence" value="ECO:0007669"/>
    <property type="project" value="UniProtKB-KW"/>
</dbReference>
<dbReference type="InterPro" id="IPR029495">
    <property type="entry name" value="NACHT-assoc"/>
</dbReference>
<protein>
    <submittedName>
        <fullName evidence="19">NLR family CARD domain containing 3</fullName>
    </submittedName>
</protein>
<organism evidence="19 20">
    <name type="scientific">Anas platyrhynchos platyrhynchos</name>
    <name type="common">Northern mallard</name>
    <dbReference type="NCBI Taxonomy" id="8840"/>
    <lineage>
        <taxon>Eukaryota</taxon>
        <taxon>Metazoa</taxon>
        <taxon>Chordata</taxon>
        <taxon>Craniata</taxon>
        <taxon>Vertebrata</taxon>
        <taxon>Euteleostomi</taxon>
        <taxon>Archelosauria</taxon>
        <taxon>Archosauria</taxon>
        <taxon>Dinosauria</taxon>
        <taxon>Saurischia</taxon>
        <taxon>Theropoda</taxon>
        <taxon>Coelurosauria</taxon>
        <taxon>Aves</taxon>
        <taxon>Neognathae</taxon>
        <taxon>Galloanserae</taxon>
        <taxon>Anseriformes</taxon>
        <taxon>Anatidae</taxon>
        <taxon>Anatinae</taxon>
        <taxon>Anas</taxon>
    </lineage>
</organism>
<dbReference type="SUPFAM" id="SSF52047">
    <property type="entry name" value="RNI-like"/>
    <property type="match status" value="2"/>
</dbReference>
<accession>A0A493U1Q4</accession>
<dbReference type="GO" id="GO:1900226">
    <property type="term" value="P:negative regulation of NLRP3 inflammasome complex assembly"/>
    <property type="evidence" value="ECO:0007669"/>
    <property type="project" value="Ensembl"/>
</dbReference>
<dbReference type="GO" id="GO:0032715">
    <property type="term" value="P:negative regulation of interleukin-6 production"/>
    <property type="evidence" value="ECO:0007669"/>
    <property type="project" value="Ensembl"/>
</dbReference>
<dbReference type="Pfam" id="PF13516">
    <property type="entry name" value="LRR_6"/>
    <property type="match status" value="11"/>
</dbReference>
<dbReference type="GO" id="GO:0043124">
    <property type="term" value="P:negative regulation of canonical NF-kappaB signal transduction"/>
    <property type="evidence" value="ECO:0007669"/>
    <property type="project" value="Ensembl"/>
</dbReference>
<keyword evidence="5" id="KW-0963">Cytoplasm</keyword>
<dbReference type="GO" id="GO:0005829">
    <property type="term" value="C:cytosol"/>
    <property type="evidence" value="ECO:0007669"/>
    <property type="project" value="Ensembl"/>
</dbReference>
<keyword evidence="13" id="KW-0472">Membrane</keyword>
<dbReference type="FunFam" id="3.80.10.10:FF:000274">
    <property type="entry name" value="NLR family CARD domain containing 3"/>
    <property type="match status" value="1"/>
</dbReference>
<evidence type="ECO:0000259" key="17">
    <source>
        <dbReference type="PROSITE" id="PS50209"/>
    </source>
</evidence>
<keyword evidence="7" id="KW-0433">Leucine-rich repeat</keyword>
<dbReference type="Gene3D" id="3.80.10.10">
    <property type="entry name" value="Ribonuclease Inhibitor"/>
    <property type="match status" value="4"/>
</dbReference>
<keyword evidence="4" id="KW-1003">Cell membrane</keyword>
<evidence type="ECO:0000256" key="12">
    <source>
        <dbReference type="ARBA" id="ARBA00022859"/>
    </source>
</evidence>
<dbReference type="GO" id="GO:0042981">
    <property type="term" value="P:regulation of apoptotic process"/>
    <property type="evidence" value="ECO:0007669"/>
    <property type="project" value="InterPro"/>
</dbReference>
<evidence type="ECO:0000256" key="1">
    <source>
        <dbReference type="ARBA" id="ARBA00004187"/>
    </source>
</evidence>
<evidence type="ECO:0000259" key="18">
    <source>
        <dbReference type="PROSITE" id="PS50837"/>
    </source>
</evidence>
<keyword evidence="10" id="KW-0067">ATP-binding</keyword>
<dbReference type="GO" id="GO:0048471">
    <property type="term" value="C:perinuclear region of cytoplasm"/>
    <property type="evidence" value="ECO:0007669"/>
    <property type="project" value="Ensembl"/>
</dbReference>
<gene>
    <name evidence="19" type="primary">NLRC3</name>
</gene>
<reference evidence="19" key="3">
    <citation type="submission" date="2025-09" db="UniProtKB">
        <authorList>
            <consortium name="Ensembl"/>
        </authorList>
    </citation>
    <scope>IDENTIFICATION</scope>
</reference>
<comment type="similarity">
    <text evidence="16">Belongs to the NOD1-NOD2 family.</text>
</comment>
<evidence type="ECO:0000256" key="5">
    <source>
        <dbReference type="ARBA" id="ARBA00022490"/>
    </source>
</evidence>
<dbReference type="GO" id="GO:1901223">
    <property type="term" value="P:negative regulation of non-canonical NF-kappaB signal transduction"/>
    <property type="evidence" value="ECO:0007669"/>
    <property type="project" value="Ensembl"/>
</dbReference>
<evidence type="ECO:0000256" key="4">
    <source>
        <dbReference type="ARBA" id="ARBA00022475"/>
    </source>
</evidence>
<dbReference type="GO" id="GO:0005524">
    <property type="term" value="F:ATP binding"/>
    <property type="evidence" value="ECO:0007669"/>
    <property type="project" value="UniProtKB-KW"/>
</dbReference>
<name>A0A493U1Q4_ANAPP</name>
<reference evidence="19 20" key="1">
    <citation type="submission" date="2017-10" db="EMBL/GenBank/DDBJ databases">
        <title>A new Pekin duck reference genome.</title>
        <authorList>
            <person name="Hou Z.-C."/>
            <person name="Zhou Z.-K."/>
            <person name="Zhu F."/>
            <person name="Hou S.-S."/>
        </authorList>
    </citation>
    <scope>NUCLEOTIDE SEQUENCE [LARGE SCALE GENOMIC DNA]</scope>
</reference>
<evidence type="ECO:0000256" key="15">
    <source>
        <dbReference type="ARBA" id="ARBA00023288"/>
    </source>
</evidence>
<dbReference type="SMART" id="SM00368">
    <property type="entry name" value="LRR_RI"/>
    <property type="match status" value="14"/>
</dbReference>
<evidence type="ECO:0000256" key="2">
    <source>
        <dbReference type="ARBA" id="ARBA00004193"/>
    </source>
</evidence>
<dbReference type="InterPro" id="IPR051261">
    <property type="entry name" value="NLR"/>
</dbReference>
<evidence type="ECO:0000256" key="16">
    <source>
        <dbReference type="ARBA" id="ARBA00038296"/>
    </source>
</evidence>
<keyword evidence="20" id="KW-1185">Reference proteome</keyword>
<evidence type="ECO:0000256" key="14">
    <source>
        <dbReference type="ARBA" id="ARBA00023139"/>
    </source>
</evidence>
<dbReference type="GO" id="GO:0007249">
    <property type="term" value="P:canonical NF-kappaB signal transduction"/>
    <property type="evidence" value="ECO:0007669"/>
    <property type="project" value="Ensembl"/>
</dbReference>
<sequence>MGGAAASEGRRCSSDPALCRLCFHHLLCSWVSLTPFSIATTLTEHLLTHHSFGTASPPGGLSLEVMPSSRTTTLPQHPRATHPGLVPEPTLLLSSPAEAWISRYQKQLVRSISPQFLEEIICHLRRLDLLTAEEAGRAQEASSLPEQVRAVVDVLAGKGSYASQCLQTFIETTNSQLYLHITVYEPMVQKHLESLQSRYGNGLETGPVPRLMNLLLVEGLTDIQQKEHDILQIETTKGLRNVSKSIPLEKLFLPLSKVSIPPRISVTVGVAGIGKSTLVKLFVSSWTKGEITRDIMLGLPLTFRELNTYEKLSAERLIRLALPHATEPSCISAGAARVLLILDGLDEFKTPLDFSNTVVCTDPKKEIQVDNLITNIIRGNLLQEASVWVTSRPTAASQIPGGLVDRMTEIRGFGAAEMKEFLDQMFLDNRDLSSQVLHHIKANRSLHIMCTVPSFCRISGSSIGYYLKTSTDQSQEMTAAPKTLSEIYSYYFKMALNSDWPEKQRETLRIEQAVNNSKKILGSLGRLAFYGLLKRKYVFYEQDMKTYGIDLSLLQSSLCSRLLLKEEVQSSTAYYFSHLTIQEFLAAIYYYTAAKRAIFDLFTENGMSWPKLGFLNHFKSAVQRSLQAEDGQLDIFVRFLSGLLSPQVNKLLSGWLLAKDEHNSFRSQAISFLQGCLNTDYVISSRTVNTVHCLQEIQHMEIAKSVEEAMKNESLAGMLTPVNCSVLAYLLQVSDVCVEETNLSNCLTYNVCKSLLPQLLFCHNLRLDNNQFKDNVMELLGSVLSVKDCQIQKLSLAENQISNKGAKALARSLMVNRSLMVLDLRSNSIGPSGAKALADALKKNQVLLSLNLQHNVIKEDGATFLAEALLTNHKLTTLHLQKNSIGAQGARKIAEALKRNCSLKELMLSSNSVGDNGSVALAEALKVNHSLQSLDLQSNSISSAGVAALTAALCSNKGLVNLNLRENSISKEGGPAIARALRTNNTLRRLDLAANLLYDEGGKAIALAMKENRALTSLHLQWNFIQANAATALAQALKSNSSLASLDLQENAIGDEGMAALSAALKVNTTLADLHLQVASIGAAGAQALAEALMVNKSLQILDLRGNSIGVAGAKAMANALKVNRSLRRLNLQENSLGMDGAICIATALKGNHGLTYVNLQGNRIGQSGAKMISDAIRTNAPDCIVEV</sequence>
<dbReference type="InterPro" id="IPR041267">
    <property type="entry name" value="NLRP_HD2"/>
</dbReference>
<dbReference type="InterPro" id="IPR001611">
    <property type="entry name" value="Leu-rich_rpt"/>
</dbReference>
<dbReference type="PROSITE" id="PS50837">
    <property type="entry name" value="NACHT"/>
    <property type="match status" value="1"/>
</dbReference>
<keyword evidence="8" id="KW-0677">Repeat</keyword>
<proteinExistence type="inferred from homology"/>
<dbReference type="SUPFAM" id="SSF47986">
    <property type="entry name" value="DEATH domain"/>
    <property type="match status" value="1"/>
</dbReference>
<keyword evidence="11" id="KW-0832">Ubl conjugation</keyword>